<name>A0A6A6J6F3_WESOR</name>
<keyword evidence="2" id="KW-1185">Reference proteome</keyword>
<dbReference type="OrthoDB" id="3200163at2759"/>
<organism evidence="1 2">
    <name type="scientific">Westerdykella ornata</name>
    <dbReference type="NCBI Taxonomy" id="318751"/>
    <lineage>
        <taxon>Eukaryota</taxon>
        <taxon>Fungi</taxon>
        <taxon>Dikarya</taxon>
        <taxon>Ascomycota</taxon>
        <taxon>Pezizomycotina</taxon>
        <taxon>Dothideomycetes</taxon>
        <taxon>Pleosporomycetidae</taxon>
        <taxon>Pleosporales</taxon>
        <taxon>Sporormiaceae</taxon>
        <taxon>Westerdykella</taxon>
    </lineage>
</organism>
<dbReference type="RefSeq" id="XP_033649333.1">
    <property type="nucleotide sequence ID" value="XM_033794077.1"/>
</dbReference>
<dbReference type="EMBL" id="ML986532">
    <property type="protein sequence ID" value="KAF2271794.1"/>
    <property type="molecule type" value="Genomic_DNA"/>
</dbReference>
<evidence type="ECO:0000313" key="2">
    <source>
        <dbReference type="Proteomes" id="UP000800097"/>
    </source>
</evidence>
<evidence type="ECO:0008006" key="3">
    <source>
        <dbReference type="Google" id="ProtNLM"/>
    </source>
</evidence>
<dbReference type="Proteomes" id="UP000800097">
    <property type="component" value="Unassembled WGS sequence"/>
</dbReference>
<protein>
    <recommendedName>
        <fullName evidence="3">NACHT-NTPase and P-loop NTPases N-terminal domain-containing protein</fullName>
    </recommendedName>
</protein>
<reference evidence="1" key="1">
    <citation type="journal article" date="2020" name="Stud. Mycol.">
        <title>101 Dothideomycetes genomes: a test case for predicting lifestyles and emergence of pathogens.</title>
        <authorList>
            <person name="Haridas S."/>
            <person name="Albert R."/>
            <person name="Binder M."/>
            <person name="Bloem J."/>
            <person name="Labutti K."/>
            <person name="Salamov A."/>
            <person name="Andreopoulos B."/>
            <person name="Baker S."/>
            <person name="Barry K."/>
            <person name="Bills G."/>
            <person name="Bluhm B."/>
            <person name="Cannon C."/>
            <person name="Castanera R."/>
            <person name="Culley D."/>
            <person name="Daum C."/>
            <person name="Ezra D."/>
            <person name="Gonzalez J."/>
            <person name="Henrissat B."/>
            <person name="Kuo A."/>
            <person name="Liang C."/>
            <person name="Lipzen A."/>
            <person name="Lutzoni F."/>
            <person name="Magnuson J."/>
            <person name="Mondo S."/>
            <person name="Nolan M."/>
            <person name="Ohm R."/>
            <person name="Pangilinan J."/>
            <person name="Park H.-J."/>
            <person name="Ramirez L."/>
            <person name="Alfaro M."/>
            <person name="Sun H."/>
            <person name="Tritt A."/>
            <person name="Yoshinaga Y."/>
            <person name="Zwiers L.-H."/>
            <person name="Turgeon B."/>
            <person name="Goodwin S."/>
            <person name="Spatafora J."/>
            <person name="Crous P."/>
            <person name="Grigoriev I."/>
        </authorList>
    </citation>
    <scope>NUCLEOTIDE SEQUENCE</scope>
    <source>
        <strain evidence="1">CBS 379.55</strain>
    </source>
</reference>
<accession>A0A6A6J6F3</accession>
<gene>
    <name evidence="1" type="ORF">EI97DRAFT_243141</name>
</gene>
<dbReference type="GeneID" id="54547252"/>
<sequence length="358" mass="40880">MDAVALSLQLVQTADKIWTFLKNVKNAPEDLQRISDTVESLRTISKNVHTVLISQQPQVVQDQQDPVPAPRPLPGIEACLRKCEEQLRPLEDIVNKHSAAFRNDSPKLDKLWSSIRMGFKSKDIADFHTRVHREMDFLKLWLELNSYHYKDIRSMQESFLMAIKTTMTQVVPVNQGTCPAPNVGPASSSDTYSYSQDIDLYAPSHRTTVDVAPHRRSTQLLVKVHSIDMPLIIRCLGLRGKKVRKYLQFEQRDEENINSERPVIISEEVVYSWEFHNLRRGVELHFDSLHSAILPAVSSYPVMQGSMLRLCRDIFATGTLKDLQTAFSSGKLHPFTRNVDGYTLLHRLVIVEQTSVSF</sequence>
<evidence type="ECO:0000313" key="1">
    <source>
        <dbReference type="EMBL" id="KAF2271794.1"/>
    </source>
</evidence>
<dbReference type="AlphaFoldDB" id="A0A6A6J6F3"/>
<proteinExistence type="predicted"/>